<dbReference type="InterPro" id="IPR023799">
    <property type="entry name" value="RbfA_dom_sf"/>
</dbReference>
<proteinExistence type="inferred from homology"/>
<gene>
    <name evidence="2 3" type="primary">rbfA</name>
    <name evidence="3" type="ORF">Ami3637_13400</name>
</gene>
<dbReference type="Gene3D" id="3.30.300.20">
    <property type="match status" value="1"/>
</dbReference>
<dbReference type="KEGG" id="amic:Ami3637_13400"/>
<dbReference type="PANTHER" id="PTHR33515">
    <property type="entry name" value="RIBOSOME-BINDING FACTOR A, CHLOROPLASTIC-RELATED"/>
    <property type="match status" value="1"/>
</dbReference>
<dbReference type="GO" id="GO:0043024">
    <property type="term" value="F:ribosomal small subunit binding"/>
    <property type="evidence" value="ECO:0007669"/>
    <property type="project" value="TreeGrafter"/>
</dbReference>
<keyword evidence="2" id="KW-0963">Cytoplasm</keyword>
<comment type="subunit">
    <text evidence="2">Monomer. Binds 30S ribosomal subunits, but not 50S ribosomal subunits or 70S ribosomes.</text>
</comment>
<dbReference type="InterPro" id="IPR000238">
    <property type="entry name" value="RbfA"/>
</dbReference>
<comment type="similarity">
    <text evidence="2">Belongs to the RbfA family.</text>
</comment>
<organism evidence="3 4">
    <name type="scientific">Aminipila terrae</name>
    <dbReference type="NCBI Taxonomy" id="2697030"/>
    <lineage>
        <taxon>Bacteria</taxon>
        <taxon>Bacillati</taxon>
        <taxon>Bacillota</taxon>
        <taxon>Clostridia</taxon>
        <taxon>Peptostreptococcales</taxon>
        <taxon>Anaerovoracaceae</taxon>
        <taxon>Aminipila</taxon>
    </lineage>
</organism>
<name>A0A6P1MHM8_9FIRM</name>
<evidence type="ECO:0000256" key="1">
    <source>
        <dbReference type="ARBA" id="ARBA00022517"/>
    </source>
</evidence>
<dbReference type="InterPro" id="IPR020053">
    <property type="entry name" value="Ribosome-bd_factorA_CS"/>
</dbReference>
<dbReference type="PROSITE" id="PS01319">
    <property type="entry name" value="RBFA"/>
    <property type="match status" value="1"/>
</dbReference>
<dbReference type="EMBL" id="CP047591">
    <property type="protein sequence ID" value="QHI73241.1"/>
    <property type="molecule type" value="Genomic_DNA"/>
</dbReference>
<comment type="function">
    <text evidence="2">One of several proteins that assist in the late maturation steps of the functional core of the 30S ribosomal subunit. Associates with free 30S ribosomal subunits (but not with 30S subunits that are part of 70S ribosomes or polysomes). Required for efficient processing of 16S rRNA. May interact with the 5'-terminal helix region of 16S rRNA.</text>
</comment>
<dbReference type="RefSeq" id="WP_162363007.1">
    <property type="nucleotide sequence ID" value="NZ_CP047591.1"/>
</dbReference>
<dbReference type="Proteomes" id="UP000463883">
    <property type="component" value="Chromosome"/>
</dbReference>
<evidence type="ECO:0000256" key="2">
    <source>
        <dbReference type="HAMAP-Rule" id="MF_00003"/>
    </source>
</evidence>
<dbReference type="Pfam" id="PF02033">
    <property type="entry name" value="RBFA"/>
    <property type="match status" value="1"/>
</dbReference>
<dbReference type="HAMAP" id="MF_00003">
    <property type="entry name" value="RbfA"/>
    <property type="match status" value="1"/>
</dbReference>
<reference evidence="3 4" key="1">
    <citation type="submission" date="2020-01" db="EMBL/GenBank/DDBJ databases">
        <title>Genomic analysis of Aminipila sp. CBA3637.</title>
        <authorList>
            <person name="Kim Y.B."/>
            <person name="Roh S.W."/>
        </authorList>
    </citation>
    <scope>NUCLEOTIDE SEQUENCE [LARGE SCALE GENOMIC DNA]</scope>
    <source>
        <strain evidence="3 4">CBA3637</strain>
    </source>
</reference>
<evidence type="ECO:0000313" key="4">
    <source>
        <dbReference type="Proteomes" id="UP000463883"/>
    </source>
</evidence>
<protein>
    <recommendedName>
        <fullName evidence="2">Ribosome-binding factor A</fullName>
    </recommendedName>
</protein>
<dbReference type="InterPro" id="IPR015946">
    <property type="entry name" value="KH_dom-like_a/b"/>
</dbReference>
<evidence type="ECO:0000313" key="3">
    <source>
        <dbReference type="EMBL" id="QHI73241.1"/>
    </source>
</evidence>
<dbReference type="GO" id="GO:0030490">
    <property type="term" value="P:maturation of SSU-rRNA"/>
    <property type="evidence" value="ECO:0007669"/>
    <property type="project" value="UniProtKB-UniRule"/>
</dbReference>
<dbReference type="SUPFAM" id="SSF89919">
    <property type="entry name" value="Ribosome-binding factor A, RbfA"/>
    <property type="match status" value="1"/>
</dbReference>
<dbReference type="AlphaFoldDB" id="A0A6P1MHM8"/>
<dbReference type="GO" id="GO:0005829">
    <property type="term" value="C:cytosol"/>
    <property type="evidence" value="ECO:0007669"/>
    <property type="project" value="TreeGrafter"/>
</dbReference>
<dbReference type="PANTHER" id="PTHR33515:SF1">
    <property type="entry name" value="RIBOSOME-BINDING FACTOR A, CHLOROPLASTIC-RELATED"/>
    <property type="match status" value="1"/>
</dbReference>
<dbReference type="NCBIfam" id="TIGR00082">
    <property type="entry name" value="rbfA"/>
    <property type="match status" value="1"/>
</dbReference>
<comment type="subcellular location">
    <subcellularLocation>
        <location evidence="2">Cytoplasm</location>
    </subcellularLocation>
</comment>
<accession>A0A6P1MHM8</accession>
<keyword evidence="4" id="KW-1185">Reference proteome</keyword>
<keyword evidence="1 2" id="KW-0690">Ribosome biogenesis</keyword>
<sequence>MGKGYRQGRLGEEIRKLIGELLLREIKDPRLSGLVSISAVEVTSDGSYATIYVTVLGSSKDEEKAKKEKEEVLAAFKSAKGLIKREIGKSIKLRHVPDLIFKMDESMEYGRHISEIISSLGIENYKEEPDEEDE</sequence>